<protein>
    <submittedName>
        <fullName evidence="2">Uncharacterized protein</fullName>
    </submittedName>
</protein>
<dbReference type="OrthoDB" id="102540at2157"/>
<keyword evidence="1" id="KW-0812">Transmembrane</keyword>
<dbReference type="EMBL" id="CP007140">
    <property type="protein sequence ID" value="AJC72020.1"/>
    <property type="molecule type" value="Genomic_DNA"/>
</dbReference>
<reference evidence="2 3" key="1">
    <citation type="submission" date="2014-01" db="EMBL/GenBank/DDBJ databases">
        <title>Genome sequencing of Thermococcus guaymasensis.</title>
        <authorList>
            <person name="Zhang X."/>
            <person name="Alvare G."/>
            <person name="Fristensky B."/>
            <person name="Chen L."/>
            <person name="Suen T."/>
            <person name="Chen Q."/>
            <person name="Ma K."/>
        </authorList>
    </citation>
    <scope>NUCLEOTIDE SEQUENCE [LARGE SCALE GENOMIC DNA]</scope>
    <source>
        <strain evidence="2 3">DSM 11113</strain>
    </source>
</reference>
<dbReference type="STRING" id="1432656.X802_07495"/>
<gene>
    <name evidence="2" type="ORF">X802_07495</name>
</gene>
<sequence>MRGPFPDQITVKRSDMLASEKNERYIRESREVRQYSTLETAIVVILGLLVLGFVVYALMHYI</sequence>
<keyword evidence="1" id="KW-0472">Membrane</keyword>
<keyword evidence="3" id="KW-1185">Reference proteome</keyword>
<dbReference type="Proteomes" id="UP000062043">
    <property type="component" value="Chromosome"/>
</dbReference>
<proteinExistence type="predicted"/>
<name>A0A0X1KLB1_9EURY</name>
<keyword evidence="1" id="KW-1133">Transmembrane helix</keyword>
<evidence type="ECO:0000256" key="1">
    <source>
        <dbReference type="SAM" id="Phobius"/>
    </source>
</evidence>
<dbReference type="AlphaFoldDB" id="A0A0X1KLB1"/>
<accession>A0A0X1KLB1</accession>
<feature type="transmembrane region" description="Helical" evidence="1">
    <location>
        <begin position="40"/>
        <end position="59"/>
    </location>
</feature>
<dbReference type="KEGG" id="tgy:X802_07495"/>
<evidence type="ECO:0000313" key="2">
    <source>
        <dbReference type="EMBL" id="AJC72020.1"/>
    </source>
</evidence>
<dbReference type="PATRIC" id="fig|1432656.3.peg.1457"/>
<evidence type="ECO:0000313" key="3">
    <source>
        <dbReference type="Proteomes" id="UP000062043"/>
    </source>
</evidence>
<organism evidence="2 3">
    <name type="scientific">Thermococcus guaymasensis DSM 11113</name>
    <dbReference type="NCBI Taxonomy" id="1432656"/>
    <lineage>
        <taxon>Archaea</taxon>
        <taxon>Methanobacteriati</taxon>
        <taxon>Methanobacteriota</taxon>
        <taxon>Thermococci</taxon>
        <taxon>Thermococcales</taxon>
        <taxon>Thermococcaceae</taxon>
        <taxon>Thermococcus</taxon>
    </lineage>
</organism>